<accession>A0ABD0TIV5</accession>
<feature type="region of interest" description="Disordered" evidence="1">
    <location>
        <begin position="100"/>
        <end position="126"/>
    </location>
</feature>
<proteinExistence type="predicted"/>
<reference evidence="4 5" key="1">
    <citation type="submission" date="2024-06" db="EMBL/GenBank/DDBJ databases">
        <title>A chromosome-level genome assembly of beet webworm, Loxostege sticticalis.</title>
        <authorList>
            <person name="Zhang Y."/>
        </authorList>
    </citation>
    <scope>NUCLEOTIDE SEQUENCE [LARGE SCALE GENOMIC DNA]</scope>
    <source>
        <strain evidence="4">AQ028</strain>
        <tissue evidence="4">Male pupae</tissue>
    </source>
</reference>
<dbReference type="EMBL" id="JBEDNZ010000004">
    <property type="protein sequence ID" value="KAL0849267.1"/>
    <property type="molecule type" value="Genomic_DNA"/>
</dbReference>
<evidence type="ECO:0000313" key="4">
    <source>
        <dbReference type="EMBL" id="KAL0849267.1"/>
    </source>
</evidence>
<feature type="signal peptide" evidence="3">
    <location>
        <begin position="1"/>
        <end position="19"/>
    </location>
</feature>
<keyword evidence="3" id="KW-0732">Signal</keyword>
<feature type="chain" id="PRO_5044873345" evidence="3">
    <location>
        <begin position="20"/>
        <end position="126"/>
    </location>
</feature>
<keyword evidence="2" id="KW-1133">Transmembrane helix</keyword>
<sequence>MASTSVVLISSSFVTILISQLLPESLSCWSLDELLLGQKIDIHYDADANVVHIDRTYLTMEPIISLFLIFCGVVVIFQFSAMAFHRLQRLEVLSPINGNSTERRAERAVPRQRAPSAHLDPRNRES</sequence>
<dbReference type="Proteomes" id="UP001549921">
    <property type="component" value="Unassembled WGS sequence"/>
</dbReference>
<dbReference type="AlphaFoldDB" id="A0ABD0TIV5"/>
<keyword evidence="2" id="KW-0472">Membrane</keyword>
<feature type="transmembrane region" description="Helical" evidence="2">
    <location>
        <begin position="63"/>
        <end position="84"/>
    </location>
</feature>
<gene>
    <name evidence="4" type="ORF">ABMA28_013596</name>
</gene>
<keyword evidence="2" id="KW-0812">Transmembrane</keyword>
<evidence type="ECO:0000256" key="2">
    <source>
        <dbReference type="SAM" id="Phobius"/>
    </source>
</evidence>
<name>A0ABD0TIV5_LOXSC</name>
<comment type="caution">
    <text evidence="4">The sequence shown here is derived from an EMBL/GenBank/DDBJ whole genome shotgun (WGS) entry which is preliminary data.</text>
</comment>
<organism evidence="4 5">
    <name type="scientific">Loxostege sticticalis</name>
    <name type="common">Beet webworm moth</name>
    <dbReference type="NCBI Taxonomy" id="481309"/>
    <lineage>
        <taxon>Eukaryota</taxon>
        <taxon>Metazoa</taxon>
        <taxon>Ecdysozoa</taxon>
        <taxon>Arthropoda</taxon>
        <taxon>Hexapoda</taxon>
        <taxon>Insecta</taxon>
        <taxon>Pterygota</taxon>
        <taxon>Neoptera</taxon>
        <taxon>Endopterygota</taxon>
        <taxon>Lepidoptera</taxon>
        <taxon>Glossata</taxon>
        <taxon>Ditrysia</taxon>
        <taxon>Pyraloidea</taxon>
        <taxon>Crambidae</taxon>
        <taxon>Pyraustinae</taxon>
        <taxon>Loxostege</taxon>
    </lineage>
</organism>
<protein>
    <submittedName>
        <fullName evidence="4">Uncharacterized protein</fullName>
    </submittedName>
</protein>
<evidence type="ECO:0000256" key="1">
    <source>
        <dbReference type="SAM" id="MobiDB-lite"/>
    </source>
</evidence>
<evidence type="ECO:0000256" key="3">
    <source>
        <dbReference type="SAM" id="SignalP"/>
    </source>
</evidence>
<evidence type="ECO:0000313" key="5">
    <source>
        <dbReference type="Proteomes" id="UP001549921"/>
    </source>
</evidence>